<name>A0ABV5BEP3_9BACL</name>
<sequence length="65" mass="7324">MFGGDLPVMHLNRKPVFGKEMGDHFHNDPVDATKYKIVNSFHECAAISSCAVRENVTFVKFLIVD</sequence>
<dbReference type="Proteomes" id="UP001580407">
    <property type="component" value="Unassembled WGS sequence"/>
</dbReference>
<protein>
    <submittedName>
        <fullName evidence="1">Uncharacterized protein</fullName>
    </submittedName>
</protein>
<gene>
    <name evidence="1" type="ORF">ACE3NQ_25095</name>
</gene>
<evidence type="ECO:0000313" key="2">
    <source>
        <dbReference type="Proteomes" id="UP001580407"/>
    </source>
</evidence>
<comment type="caution">
    <text evidence="1">The sequence shown here is derived from an EMBL/GenBank/DDBJ whole genome shotgun (WGS) entry which is preliminary data.</text>
</comment>
<reference evidence="1 2" key="1">
    <citation type="submission" date="2024-09" db="EMBL/GenBank/DDBJ databases">
        <authorList>
            <person name="Ruan L."/>
        </authorList>
    </citation>
    <scope>NUCLEOTIDE SEQUENCE [LARGE SCALE GENOMIC DNA]</scope>
    <source>
        <strain evidence="1 2">D33</strain>
    </source>
</reference>
<proteinExistence type="predicted"/>
<keyword evidence="2" id="KW-1185">Reference proteome</keyword>
<dbReference type="EMBL" id="JBHILM010000037">
    <property type="protein sequence ID" value="MFB5684181.1"/>
    <property type="molecule type" value="Genomic_DNA"/>
</dbReference>
<organism evidence="1 2">
    <name type="scientific">Paenibacillus terreus</name>
    <dbReference type="NCBI Taxonomy" id="1387834"/>
    <lineage>
        <taxon>Bacteria</taxon>
        <taxon>Bacillati</taxon>
        <taxon>Bacillota</taxon>
        <taxon>Bacilli</taxon>
        <taxon>Bacillales</taxon>
        <taxon>Paenibacillaceae</taxon>
        <taxon>Paenibacillus</taxon>
    </lineage>
</organism>
<evidence type="ECO:0000313" key="1">
    <source>
        <dbReference type="EMBL" id="MFB5684181.1"/>
    </source>
</evidence>
<accession>A0ABV5BEP3</accession>